<reference evidence="9" key="1">
    <citation type="journal article" date="2014" name="Genome Announc.">
        <title>Draft Genome Sequence of Lactobacillus oryzae Strain SG293T.</title>
        <authorList>
            <person name="Tanizawa Y."/>
            <person name="Fujisawa T."/>
            <person name="Mochizuki T."/>
            <person name="Kaminuma E."/>
            <person name="Nakamura Y."/>
            <person name="Tohno M."/>
        </authorList>
    </citation>
    <scope>NUCLEOTIDE SEQUENCE [LARGE SCALE GENOMIC DNA]</scope>
    <source>
        <strain evidence="9">SG293</strain>
    </source>
</reference>
<dbReference type="PANTHER" id="PTHR30008:SF0">
    <property type="entry name" value="EXODEOXYRIBONUCLEASE 7 LARGE SUBUNIT"/>
    <property type="match status" value="1"/>
</dbReference>
<name>A0A081BFX0_9LACO</name>
<accession>A0A081BFX0</accession>
<comment type="caution">
    <text evidence="9">The sequence shown here is derived from an EMBL/GenBank/DDBJ whole genome shotgun (WGS) entry which is preliminary data.</text>
</comment>
<sequence>MANDYLTVTALTQYLKRKFDVDPYLNKVYLTGEMSNFRLRKNAHQYFSIKDDHAKISAIMFRSAFERIKFEPEEGMKVLVTGRISLYEQTGNYQIYIDHMEPDGVGQFYQAYEQLKKKLSAEGLFSAPKQLIPKFPKRIAVVTSPSGAVIRDIITTTRRRYPIAQIVLFPAIVQGNDAADDIVKQINRINEMGDFDTMIVGRGGGSIEDLWPFNEERLARAIFDSRVPVISSVGHETDTTIADLVADMRAATPTAAAELAVPVLSEVIANVLKDRARLMSVVQNRIAYEQQRVNKLKGSYIFQQPERLYQGYSQNVDLLTDRAVRAMKARLDGINHRTSLTHQRLVAQNPVTIVKQGQQRVNEMKARQLRAMQVLTANKQRTFEETVSRLDALSPLRTMTRGYSYLTEEGKVIQSAAQLATNQTVTLHLVDGQAEATINKVTIEKGEQ</sequence>
<evidence type="ECO:0000256" key="6">
    <source>
        <dbReference type="RuleBase" id="RU004355"/>
    </source>
</evidence>
<comment type="subunit">
    <text evidence="5">Heterooligomer composed of large and small subunits.</text>
</comment>
<keyword evidence="10" id="KW-1185">Reference proteome</keyword>
<dbReference type="GO" id="GO:0003676">
    <property type="term" value="F:nucleic acid binding"/>
    <property type="evidence" value="ECO:0007669"/>
    <property type="project" value="InterPro"/>
</dbReference>
<feature type="domain" description="OB-fold nucleic acid binding" evidence="8">
    <location>
        <begin position="6"/>
        <end position="101"/>
    </location>
</feature>
<dbReference type="InterPro" id="IPR025824">
    <property type="entry name" value="OB-fold_nuc-bd_dom"/>
</dbReference>
<comment type="catalytic activity">
    <reaction evidence="5 6">
        <text>Exonucleolytic cleavage in either 5'- to 3'- or 3'- to 5'-direction to yield nucleoside 5'-phosphates.</text>
        <dbReference type="EC" id="3.1.11.6"/>
    </reaction>
</comment>
<dbReference type="HAMAP" id="MF_00378">
    <property type="entry name" value="Exonuc_7_L"/>
    <property type="match status" value="1"/>
</dbReference>
<feature type="domain" description="Exonuclease VII large subunit C-terminal" evidence="7">
    <location>
        <begin position="127"/>
        <end position="436"/>
    </location>
</feature>
<dbReference type="GO" id="GO:0008855">
    <property type="term" value="F:exodeoxyribonuclease VII activity"/>
    <property type="evidence" value="ECO:0007669"/>
    <property type="project" value="UniProtKB-UniRule"/>
</dbReference>
<keyword evidence="1 5" id="KW-0963">Cytoplasm</keyword>
<evidence type="ECO:0000256" key="3">
    <source>
        <dbReference type="ARBA" id="ARBA00022801"/>
    </source>
</evidence>
<dbReference type="OrthoDB" id="9802795at2"/>
<keyword evidence="2 5" id="KW-0540">Nuclease</keyword>
<dbReference type="InterPro" id="IPR003753">
    <property type="entry name" value="Exonuc_VII_L"/>
</dbReference>
<evidence type="ECO:0000256" key="4">
    <source>
        <dbReference type="ARBA" id="ARBA00022839"/>
    </source>
</evidence>
<evidence type="ECO:0000259" key="7">
    <source>
        <dbReference type="Pfam" id="PF02601"/>
    </source>
</evidence>
<comment type="subcellular location">
    <subcellularLocation>
        <location evidence="5 6">Cytoplasm</location>
    </subcellularLocation>
</comment>
<organism evidence="9 10">
    <name type="scientific">Secundilactobacillus oryzae JCM 18671</name>
    <dbReference type="NCBI Taxonomy" id="1291743"/>
    <lineage>
        <taxon>Bacteria</taxon>
        <taxon>Bacillati</taxon>
        <taxon>Bacillota</taxon>
        <taxon>Bacilli</taxon>
        <taxon>Lactobacillales</taxon>
        <taxon>Lactobacillaceae</taxon>
        <taxon>Secundilactobacillus</taxon>
    </lineage>
</organism>
<dbReference type="eggNOG" id="COG1570">
    <property type="taxonomic scope" value="Bacteria"/>
</dbReference>
<evidence type="ECO:0000256" key="5">
    <source>
        <dbReference type="HAMAP-Rule" id="MF_00378"/>
    </source>
</evidence>
<dbReference type="EC" id="3.1.11.6" evidence="5"/>
<dbReference type="NCBIfam" id="TIGR00237">
    <property type="entry name" value="xseA"/>
    <property type="match status" value="1"/>
</dbReference>
<dbReference type="Pfam" id="PF13742">
    <property type="entry name" value="tRNA_anti_2"/>
    <property type="match status" value="1"/>
</dbReference>
<dbReference type="EMBL" id="BBJM01000001">
    <property type="protein sequence ID" value="GAK46938.1"/>
    <property type="molecule type" value="Genomic_DNA"/>
</dbReference>
<dbReference type="Pfam" id="PF02601">
    <property type="entry name" value="Exonuc_VII_L"/>
    <property type="match status" value="1"/>
</dbReference>
<dbReference type="STRING" id="1291743.LOSG293_010360"/>
<keyword evidence="4 5" id="KW-0269">Exonuclease</keyword>
<dbReference type="AlphaFoldDB" id="A0A081BFX0"/>
<keyword evidence="3 5" id="KW-0378">Hydrolase</keyword>
<protein>
    <recommendedName>
        <fullName evidence="5">Exodeoxyribonuclease 7 large subunit</fullName>
        <ecNumber evidence="5">3.1.11.6</ecNumber>
    </recommendedName>
    <alternativeName>
        <fullName evidence="5">Exodeoxyribonuclease VII large subunit</fullName>
        <shortName evidence="5">Exonuclease VII large subunit</shortName>
    </alternativeName>
</protein>
<dbReference type="InterPro" id="IPR020579">
    <property type="entry name" value="Exonuc_VII_lsu_C"/>
</dbReference>
<evidence type="ECO:0000256" key="2">
    <source>
        <dbReference type="ARBA" id="ARBA00022722"/>
    </source>
</evidence>
<dbReference type="GO" id="GO:0006308">
    <property type="term" value="P:DNA catabolic process"/>
    <property type="evidence" value="ECO:0007669"/>
    <property type="project" value="UniProtKB-UniRule"/>
</dbReference>
<dbReference type="Proteomes" id="UP000028700">
    <property type="component" value="Unassembled WGS sequence"/>
</dbReference>
<proteinExistence type="inferred from homology"/>
<evidence type="ECO:0000256" key="1">
    <source>
        <dbReference type="ARBA" id="ARBA00022490"/>
    </source>
</evidence>
<dbReference type="GO" id="GO:0009318">
    <property type="term" value="C:exodeoxyribonuclease VII complex"/>
    <property type="evidence" value="ECO:0007669"/>
    <property type="project" value="UniProtKB-UniRule"/>
</dbReference>
<gene>
    <name evidence="5 9" type="primary">xseA</name>
    <name evidence="9" type="ORF">LOSG293_010360</name>
</gene>
<comment type="similarity">
    <text evidence="5 6">Belongs to the XseA family.</text>
</comment>
<dbReference type="CDD" id="cd04489">
    <property type="entry name" value="ExoVII_LU_OBF"/>
    <property type="match status" value="1"/>
</dbReference>
<comment type="function">
    <text evidence="5">Bidirectionally degrades single-stranded DNA into large acid-insoluble oligonucleotides, which are then degraded further into small acid-soluble oligonucleotides.</text>
</comment>
<evidence type="ECO:0000259" key="8">
    <source>
        <dbReference type="Pfam" id="PF13742"/>
    </source>
</evidence>
<dbReference type="PANTHER" id="PTHR30008">
    <property type="entry name" value="EXODEOXYRIBONUCLEASE 7 LARGE SUBUNIT"/>
    <property type="match status" value="1"/>
</dbReference>
<evidence type="ECO:0000313" key="9">
    <source>
        <dbReference type="EMBL" id="GAK46938.1"/>
    </source>
</evidence>
<evidence type="ECO:0000313" key="10">
    <source>
        <dbReference type="Proteomes" id="UP000028700"/>
    </source>
</evidence>
<dbReference type="GO" id="GO:0005737">
    <property type="term" value="C:cytoplasm"/>
    <property type="evidence" value="ECO:0007669"/>
    <property type="project" value="UniProtKB-SubCell"/>
</dbReference>